<sequence length="294" mass="33078">MKISVDPRPTCTLVSDSIDVFRDLGDSWSLSEGVTTTALDRRSFLRHDERLVGTTPRHCLDEPTASEDKSLCEHAGCLFVFGLVDSVLIRTGGRTAQRPVNQSLVNPDQHTIWTKTIEIDDEQPIFFSSSLAQRDQMDHPDRRPKHPRFADSHNQSFILNSPFFQASTFAACTVAMKDGLVDMDGLDGDELRLFWTSWKVSELAPNMSHSKSEVQQASGRIRSRSVALLGRQAFLFGGGVSDGLQTDATHKCNIPFISPLTDTFTCSQLRHFRRFVSMPAWARTFQNMNQIRQE</sequence>
<protein>
    <submittedName>
        <fullName evidence="1">Uncharacterized protein</fullName>
    </submittedName>
</protein>
<reference evidence="1 2" key="1">
    <citation type="journal article" date="2022" name="bioRxiv">
        <title>Genomics of Preaxostyla Flagellates Illuminates Evolutionary Transitions and the Path Towards Mitochondrial Loss.</title>
        <authorList>
            <person name="Novak L.V.F."/>
            <person name="Treitli S.C."/>
            <person name="Pyrih J."/>
            <person name="Halakuc P."/>
            <person name="Pipaliya S.V."/>
            <person name="Vacek V."/>
            <person name="Brzon O."/>
            <person name="Soukal P."/>
            <person name="Eme L."/>
            <person name="Dacks J.B."/>
            <person name="Karnkowska A."/>
            <person name="Elias M."/>
            <person name="Hampl V."/>
        </authorList>
    </citation>
    <scope>NUCLEOTIDE SEQUENCE [LARGE SCALE GENOMIC DNA]</scope>
    <source>
        <strain evidence="1">NAU3</strain>
        <tissue evidence="1">Gut</tissue>
    </source>
</reference>
<comment type="caution">
    <text evidence="1">The sequence shown here is derived from an EMBL/GenBank/DDBJ whole genome shotgun (WGS) entry which is preliminary data.</text>
</comment>
<proteinExistence type="predicted"/>
<dbReference type="EMBL" id="JARBJD010000157">
    <property type="protein sequence ID" value="KAK2949392.1"/>
    <property type="molecule type" value="Genomic_DNA"/>
</dbReference>
<evidence type="ECO:0000313" key="1">
    <source>
        <dbReference type="EMBL" id="KAK2949392.1"/>
    </source>
</evidence>
<evidence type="ECO:0000313" key="2">
    <source>
        <dbReference type="Proteomes" id="UP001281761"/>
    </source>
</evidence>
<name>A0ABQ9XFJ2_9EUKA</name>
<organism evidence="1 2">
    <name type="scientific">Blattamonas nauphoetae</name>
    <dbReference type="NCBI Taxonomy" id="2049346"/>
    <lineage>
        <taxon>Eukaryota</taxon>
        <taxon>Metamonada</taxon>
        <taxon>Preaxostyla</taxon>
        <taxon>Oxymonadida</taxon>
        <taxon>Blattamonas</taxon>
    </lineage>
</organism>
<keyword evidence="2" id="KW-1185">Reference proteome</keyword>
<accession>A0ABQ9XFJ2</accession>
<gene>
    <name evidence="1" type="ORF">BLNAU_15688</name>
</gene>
<dbReference type="Proteomes" id="UP001281761">
    <property type="component" value="Unassembled WGS sequence"/>
</dbReference>